<comment type="subcellular location">
    <subcellularLocation>
        <location evidence="1 7 8">Nucleus</location>
    </subcellularLocation>
</comment>
<evidence type="ECO:0000256" key="9">
    <source>
        <dbReference type="SAM" id="MobiDB-lite"/>
    </source>
</evidence>
<dbReference type="InterPro" id="IPR050394">
    <property type="entry name" value="Homeobox_NK-like"/>
</dbReference>
<evidence type="ECO:0000256" key="2">
    <source>
        <dbReference type="ARBA" id="ARBA00005661"/>
    </source>
</evidence>
<name>A0AAW1DRR3_9HEMI</name>
<evidence type="ECO:0000256" key="7">
    <source>
        <dbReference type="PROSITE-ProRule" id="PRU00108"/>
    </source>
</evidence>
<dbReference type="PANTHER" id="PTHR24340">
    <property type="entry name" value="HOMEOBOX PROTEIN NKX"/>
    <property type="match status" value="1"/>
</dbReference>
<dbReference type="CDD" id="cd00086">
    <property type="entry name" value="homeodomain"/>
    <property type="match status" value="1"/>
</dbReference>
<keyword evidence="12" id="KW-1185">Reference proteome</keyword>
<comment type="similarity">
    <text evidence="2">Belongs to the NK-2 homeobox family.</text>
</comment>
<evidence type="ECO:0000256" key="4">
    <source>
        <dbReference type="ARBA" id="ARBA00023125"/>
    </source>
</evidence>
<dbReference type="GO" id="GO:0030154">
    <property type="term" value="P:cell differentiation"/>
    <property type="evidence" value="ECO:0007669"/>
    <property type="project" value="TreeGrafter"/>
</dbReference>
<dbReference type="PROSITE" id="PS50071">
    <property type="entry name" value="HOMEOBOX_2"/>
    <property type="match status" value="1"/>
</dbReference>
<dbReference type="Pfam" id="PF00046">
    <property type="entry name" value="Homeodomain"/>
    <property type="match status" value="1"/>
</dbReference>
<dbReference type="AlphaFoldDB" id="A0AAW1DRR3"/>
<dbReference type="SMART" id="SM00389">
    <property type="entry name" value="HOX"/>
    <property type="match status" value="1"/>
</dbReference>
<evidence type="ECO:0000256" key="3">
    <source>
        <dbReference type="ARBA" id="ARBA00022473"/>
    </source>
</evidence>
<gene>
    <name evidence="11" type="ORF">O3M35_000946</name>
</gene>
<reference evidence="11 12" key="1">
    <citation type="submission" date="2022-12" db="EMBL/GenBank/DDBJ databases">
        <title>Chromosome-level genome assembly of true bugs.</title>
        <authorList>
            <person name="Ma L."/>
            <person name="Li H."/>
        </authorList>
    </citation>
    <scope>NUCLEOTIDE SEQUENCE [LARGE SCALE GENOMIC DNA]</scope>
    <source>
        <strain evidence="11">Lab_2022b</strain>
    </source>
</reference>
<evidence type="ECO:0000256" key="6">
    <source>
        <dbReference type="ARBA" id="ARBA00023242"/>
    </source>
</evidence>
<dbReference type="PROSITE" id="PS00027">
    <property type="entry name" value="HOMEOBOX_1"/>
    <property type="match status" value="1"/>
</dbReference>
<evidence type="ECO:0000259" key="10">
    <source>
        <dbReference type="PROSITE" id="PS50071"/>
    </source>
</evidence>
<dbReference type="InterPro" id="IPR017970">
    <property type="entry name" value="Homeobox_CS"/>
</dbReference>
<dbReference type="EMBL" id="JAPXFL010000001">
    <property type="protein sequence ID" value="KAK9512545.1"/>
    <property type="molecule type" value="Genomic_DNA"/>
</dbReference>
<feature type="compositionally biased region" description="Basic residues" evidence="9">
    <location>
        <begin position="27"/>
        <end position="36"/>
    </location>
</feature>
<comment type="caution">
    <text evidence="11">The sequence shown here is derived from an EMBL/GenBank/DDBJ whole genome shotgun (WGS) entry which is preliminary data.</text>
</comment>
<feature type="domain" description="Homeobox" evidence="10">
    <location>
        <begin position="28"/>
        <end position="88"/>
    </location>
</feature>
<evidence type="ECO:0000256" key="5">
    <source>
        <dbReference type="ARBA" id="ARBA00023155"/>
    </source>
</evidence>
<dbReference type="GO" id="GO:0005634">
    <property type="term" value="C:nucleus"/>
    <property type="evidence" value="ECO:0007669"/>
    <property type="project" value="UniProtKB-SubCell"/>
</dbReference>
<dbReference type="InterPro" id="IPR001356">
    <property type="entry name" value="HD"/>
</dbReference>
<keyword evidence="3" id="KW-0217">Developmental protein</keyword>
<organism evidence="11 12">
    <name type="scientific">Rhynocoris fuscipes</name>
    <dbReference type="NCBI Taxonomy" id="488301"/>
    <lineage>
        <taxon>Eukaryota</taxon>
        <taxon>Metazoa</taxon>
        <taxon>Ecdysozoa</taxon>
        <taxon>Arthropoda</taxon>
        <taxon>Hexapoda</taxon>
        <taxon>Insecta</taxon>
        <taxon>Pterygota</taxon>
        <taxon>Neoptera</taxon>
        <taxon>Paraneoptera</taxon>
        <taxon>Hemiptera</taxon>
        <taxon>Heteroptera</taxon>
        <taxon>Panheteroptera</taxon>
        <taxon>Cimicomorpha</taxon>
        <taxon>Reduviidae</taxon>
        <taxon>Harpactorinae</taxon>
        <taxon>Harpactorini</taxon>
        <taxon>Rhynocoris</taxon>
    </lineage>
</organism>
<dbReference type="SUPFAM" id="SSF46689">
    <property type="entry name" value="Homeodomain-like"/>
    <property type="match status" value="1"/>
</dbReference>
<evidence type="ECO:0000313" key="11">
    <source>
        <dbReference type="EMBL" id="KAK9512545.1"/>
    </source>
</evidence>
<dbReference type="InterPro" id="IPR009057">
    <property type="entry name" value="Homeodomain-like_sf"/>
</dbReference>
<dbReference type="InterPro" id="IPR020479">
    <property type="entry name" value="HD_metazoa"/>
</dbReference>
<dbReference type="Gene3D" id="1.10.10.60">
    <property type="entry name" value="Homeodomain-like"/>
    <property type="match status" value="1"/>
</dbReference>
<protein>
    <recommendedName>
        <fullName evidence="10">Homeobox domain-containing protein</fullName>
    </recommendedName>
</protein>
<evidence type="ECO:0000313" key="12">
    <source>
        <dbReference type="Proteomes" id="UP001461498"/>
    </source>
</evidence>
<keyword evidence="5 7" id="KW-0371">Homeobox</keyword>
<dbReference type="PANTHER" id="PTHR24340:SF82">
    <property type="entry name" value="HOMEOBOX PROTEIN VND"/>
    <property type="match status" value="1"/>
</dbReference>
<keyword evidence="6 7" id="KW-0539">Nucleus</keyword>
<accession>A0AAW1DRR3</accession>
<dbReference type="GO" id="GO:0000978">
    <property type="term" value="F:RNA polymerase II cis-regulatory region sequence-specific DNA binding"/>
    <property type="evidence" value="ECO:0007669"/>
    <property type="project" value="TreeGrafter"/>
</dbReference>
<evidence type="ECO:0000256" key="8">
    <source>
        <dbReference type="RuleBase" id="RU000682"/>
    </source>
</evidence>
<evidence type="ECO:0000256" key="1">
    <source>
        <dbReference type="ARBA" id="ARBA00004123"/>
    </source>
</evidence>
<dbReference type="Proteomes" id="UP001461498">
    <property type="component" value="Unassembled WGS sequence"/>
</dbReference>
<feature type="region of interest" description="Disordered" evidence="9">
    <location>
        <begin position="87"/>
        <end position="108"/>
    </location>
</feature>
<feature type="DNA-binding region" description="Homeobox" evidence="7">
    <location>
        <begin position="30"/>
        <end position="89"/>
    </location>
</feature>
<dbReference type="FunFam" id="1.10.10.60:FF:000101">
    <property type="entry name" value="NK2 homeobox 8"/>
    <property type="match status" value="1"/>
</dbReference>
<sequence>MTDPGPLLASIPSSPSGMKEPTETGPGHKKRKRRVLFSKQQTYELERRFRQQRYLSAPEREHLASIIHLTPTQVKIWFQNHRYKTKRAQQEKGMHMDSSGHNGSGLTSPRRVAVPVLVRDGKPCTSASKEQQQVVMPPAYPPIMPGHRNWW</sequence>
<keyword evidence="4 7" id="KW-0238">DNA-binding</keyword>
<dbReference type="GO" id="GO:0000981">
    <property type="term" value="F:DNA-binding transcription factor activity, RNA polymerase II-specific"/>
    <property type="evidence" value="ECO:0007669"/>
    <property type="project" value="InterPro"/>
</dbReference>
<feature type="region of interest" description="Disordered" evidence="9">
    <location>
        <begin position="1"/>
        <end position="39"/>
    </location>
</feature>
<dbReference type="PRINTS" id="PR00024">
    <property type="entry name" value="HOMEOBOX"/>
</dbReference>
<proteinExistence type="inferred from homology"/>